<dbReference type="Proteomes" id="UP000018766">
    <property type="component" value="Unassembled WGS sequence"/>
</dbReference>
<gene>
    <name evidence="1" type="ORF">V757_07785</name>
</gene>
<name>V8G1J2_9BURK</name>
<dbReference type="AlphaFoldDB" id="V8G1J2"/>
<keyword evidence="2" id="KW-1185">Reference proteome</keyword>
<dbReference type="OrthoDB" id="5297048at2"/>
<sequence>MKSDVTIIFNPGELKNYEIFHKDFSDSAQEAAREWIVNKWVELECEPTRQSGKVLLLDRILSVADELGYYWFDEHPDQAEEFARQCSLALDSPVVIIDIPGASISSN</sequence>
<comment type="caution">
    <text evidence="1">The sequence shown here is derived from an EMBL/GenBank/DDBJ whole genome shotgun (WGS) entry which is preliminary data.</text>
</comment>
<protein>
    <submittedName>
        <fullName evidence="1">Uncharacterized protein</fullName>
    </submittedName>
</protein>
<organism evidence="1 2">
    <name type="scientific">Pelistega indica</name>
    <dbReference type="NCBI Taxonomy" id="1414851"/>
    <lineage>
        <taxon>Bacteria</taxon>
        <taxon>Pseudomonadati</taxon>
        <taxon>Pseudomonadota</taxon>
        <taxon>Betaproteobacteria</taxon>
        <taxon>Burkholderiales</taxon>
        <taxon>Alcaligenaceae</taxon>
        <taxon>Pelistega</taxon>
    </lineage>
</organism>
<evidence type="ECO:0000313" key="2">
    <source>
        <dbReference type="Proteomes" id="UP000018766"/>
    </source>
</evidence>
<accession>V8G1J2</accession>
<proteinExistence type="predicted"/>
<evidence type="ECO:0000313" key="1">
    <source>
        <dbReference type="EMBL" id="ETD70399.1"/>
    </source>
</evidence>
<reference evidence="1 2" key="1">
    <citation type="submission" date="2013-11" db="EMBL/GenBank/DDBJ databases">
        <title>Genomic analysis of Pelistega sp. HM-7.</title>
        <authorList>
            <person name="Kumbhare S.V."/>
            <person name="Shetty S.A."/>
            <person name="Sharma O."/>
            <person name="Dhotre D.P."/>
        </authorList>
    </citation>
    <scope>NUCLEOTIDE SEQUENCE [LARGE SCALE GENOMIC DNA]</scope>
    <source>
        <strain evidence="1 2">HM-7</strain>
    </source>
</reference>
<dbReference type="EMBL" id="AYSV01000089">
    <property type="protein sequence ID" value="ETD70399.1"/>
    <property type="molecule type" value="Genomic_DNA"/>
</dbReference>